<feature type="signal peptide" evidence="2">
    <location>
        <begin position="1"/>
        <end position="40"/>
    </location>
</feature>
<dbReference type="Proteomes" id="UP000055590">
    <property type="component" value="Chromosome"/>
</dbReference>
<feature type="compositionally biased region" description="Acidic residues" evidence="1">
    <location>
        <begin position="104"/>
        <end position="114"/>
    </location>
</feature>
<gene>
    <name evidence="3" type="ORF">AKJ08_0101</name>
</gene>
<keyword evidence="3" id="KW-0449">Lipoprotein</keyword>
<name>A0A0K1P9F3_9BACT</name>
<feature type="compositionally biased region" description="Low complexity" evidence="1">
    <location>
        <begin position="90"/>
        <end position="99"/>
    </location>
</feature>
<dbReference type="KEGG" id="vin:AKJ08_0101"/>
<organism evidence="3 4">
    <name type="scientific">Vulgatibacter incomptus</name>
    <dbReference type="NCBI Taxonomy" id="1391653"/>
    <lineage>
        <taxon>Bacteria</taxon>
        <taxon>Pseudomonadati</taxon>
        <taxon>Myxococcota</taxon>
        <taxon>Myxococcia</taxon>
        <taxon>Myxococcales</taxon>
        <taxon>Cystobacterineae</taxon>
        <taxon>Vulgatibacteraceae</taxon>
        <taxon>Vulgatibacter</taxon>
    </lineage>
</organism>
<evidence type="ECO:0000313" key="4">
    <source>
        <dbReference type="Proteomes" id="UP000055590"/>
    </source>
</evidence>
<feature type="region of interest" description="Disordered" evidence="1">
    <location>
        <begin position="88"/>
        <end position="114"/>
    </location>
</feature>
<proteinExistence type="predicted"/>
<keyword evidence="4" id="KW-1185">Reference proteome</keyword>
<keyword evidence="2" id="KW-0732">Signal</keyword>
<evidence type="ECO:0000256" key="2">
    <source>
        <dbReference type="SAM" id="SignalP"/>
    </source>
</evidence>
<dbReference type="AlphaFoldDB" id="A0A0K1P9F3"/>
<accession>A0A0K1P9F3</accession>
<reference evidence="3 4" key="1">
    <citation type="submission" date="2015-08" db="EMBL/GenBank/DDBJ databases">
        <authorList>
            <person name="Babu N.S."/>
            <person name="Beckwith C.J."/>
            <person name="Beseler K.G."/>
            <person name="Brison A."/>
            <person name="Carone J.V."/>
            <person name="Caskin T.P."/>
            <person name="Diamond M."/>
            <person name="Durham M.E."/>
            <person name="Foxe J.M."/>
            <person name="Go M."/>
            <person name="Henderson B.A."/>
            <person name="Jones I.B."/>
            <person name="McGettigan J.A."/>
            <person name="Micheletti S.J."/>
            <person name="Nasrallah M.E."/>
            <person name="Ortiz D."/>
            <person name="Piller C.R."/>
            <person name="Privatt S.R."/>
            <person name="Schneider S.L."/>
            <person name="Sharp S."/>
            <person name="Smith T.C."/>
            <person name="Stanton J.D."/>
            <person name="Ullery H.E."/>
            <person name="Wilson R.J."/>
            <person name="Serrano M.G."/>
            <person name="Buck G."/>
            <person name="Lee V."/>
            <person name="Wang Y."/>
            <person name="Carvalho R."/>
            <person name="Voegtly L."/>
            <person name="Shi R."/>
            <person name="Duckworth R."/>
            <person name="Johnson A."/>
            <person name="Loviza R."/>
            <person name="Walstead R."/>
            <person name="Shah Z."/>
            <person name="Kiflezghi M."/>
            <person name="Wade K."/>
            <person name="Ball S.L."/>
            <person name="Bradley K.W."/>
            <person name="Asai D.J."/>
            <person name="Bowman C.A."/>
            <person name="Russell D.A."/>
            <person name="Pope W.H."/>
            <person name="Jacobs-Sera D."/>
            <person name="Hendrix R.W."/>
            <person name="Hatfull G.F."/>
        </authorList>
    </citation>
    <scope>NUCLEOTIDE SEQUENCE [LARGE SCALE GENOMIC DNA]</scope>
    <source>
        <strain evidence="3 4">DSM 27710</strain>
    </source>
</reference>
<dbReference type="EMBL" id="CP012332">
    <property type="protein sequence ID" value="AKU89714.1"/>
    <property type="molecule type" value="Genomic_DNA"/>
</dbReference>
<feature type="chain" id="PRO_5005465513" evidence="2">
    <location>
        <begin position="41"/>
        <end position="556"/>
    </location>
</feature>
<evidence type="ECO:0000313" key="3">
    <source>
        <dbReference type="EMBL" id="AKU89714.1"/>
    </source>
</evidence>
<evidence type="ECO:0000256" key="1">
    <source>
        <dbReference type="SAM" id="MobiDB-lite"/>
    </source>
</evidence>
<sequence length="556" mass="58083">MFRSRHDACYYRHVPLSTRKITMKLRFLAASLAATSVAFAGCSSSEKSDLDGQRATNLLSSNSREVADRLAAAAGFLRDSDLVRGLLPQGDCSGPSSGPVSPPSDDEWGSPEDECELDFDPAATSRELADWLASRVFTEGNIESEQGGVVVFRLRSSVVCDRHDDDCRDLLDRVAIRLRVTSSSGDALSIAILVDGSQPFTVRLDPRSVGVVADLGAIRSTFEAITGGDSAPVRGPARFGLSSDDDSGFPDISGKVELVLTSLAADRVELRASVLEAIDVRPHDADGAELHVDRAVPAFVATLDGGSKKLDLASSLGAVDLGGPLAALVSGEGDCYYDDEGGLICEEEETTTGLSGHLGIHLAGLEGATSLDLANGAEALRLTGFGLGNASSVVRLDGAPLFRLDLNPNSGRHFDLTATSDAGGTKIEVSPGFEMQLAIQLANVADQIEVPSWALDELLTVRLDGAAAPAVRLLHGSDEAPLPPLFPDDAFVATPMLEVLAGTLTLESRSLPSVSVAAGMCLYGDSDAPSVGRDDPAAPEAAEPHPFEAFTAGVCQ</sequence>
<protein>
    <submittedName>
        <fullName evidence="3">Putative lipoprotein</fullName>
    </submittedName>
</protein>